<dbReference type="PROSITE" id="PS50110">
    <property type="entry name" value="RESPONSE_REGULATORY"/>
    <property type="match status" value="1"/>
</dbReference>
<dbReference type="Proteomes" id="UP000254069">
    <property type="component" value="Unassembled WGS sequence"/>
</dbReference>
<evidence type="ECO:0000256" key="9">
    <source>
        <dbReference type="PROSITE-ProRule" id="PRU01091"/>
    </source>
</evidence>
<dbReference type="SMART" id="SM00448">
    <property type="entry name" value="REC"/>
    <property type="match status" value="1"/>
</dbReference>
<dbReference type="InterPro" id="IPR001867">
    <property type="entry name" value="OmpR/PhoB-type_DNA-bd"/>
</dbReference>
<dbReference type="FunFam" id="1.10.10.10:FF:000099">
    <property type="entry name" value="Two-component system response regulator TorR"/>
    <property type="match status" value="1"/>
</dbReference>
<evidence type="ECO:0000256" key="10">
    <source>
        <dbReference type="SAM" id="Phobius"/>
    </source>
</evidence>
<dbReference type="InterPro" id="IPR039420">
    <property type="entry name" value="WalR-like"/>
</dbReference>
<dbReference type="InterPro" id="IPR036388">
    <property type="entry name" value="WH-like_DNA-bd_sf"/>
</dbReference>
<dbReference type="PANTHER" id="PTHR48111:SF47">
    <property type="entry name" value="TRANSCRIPTIONAL REGULATORY PROTEIN RSTA"/>
    <property type="match status" value="1"/>
</dbReference>
<organism evidence="13 14">
    <name type="scientific">Shewanella algae</name>
    <dbReference type="NCBI Taxonomy" id="38313"/>
    <lineage>
        <taxon>Bacteria</taxon>
        <taxon>Pseudomonadati</taxon>
        <taxon>Pseudomonadota</taxon>
        <taxon>Gammaproteobacteria</taxon>
        <taxon>Alteromonadales</taxon>
        <taxon>Shewanellaceae</taxon>
        <taxon>Shewanella</taxon>
    </lineage>
</organism>
<evidence type="ECO:0000259" key="11">
    <source>
        <dbReference type="PROSITE" id="PS50110"/>
    </source>
</evidence>
<evidence type="ECO:0000259" key="12">
    <source>
        <dbReference type="PROSITE" id="PS51755"/>
    </source>
</evidence>
<keyword evidence="2" id="KW-0963">Cytoplasm</keyword>
<proteinExistence type="predicted"/>
<keyword evidence="4" id="KW-0902">Two-component regulatory system</keyword>
<dbReference type="Pfam" id="PF00486">
    <property type="entry name" value="Trans_reg_C"/>
    <property type="match status" value="1"/>
</dbReference>
<feature type="transmembrane region" description="Helical" evidence="10">
    <location>
        <begin position="12"/>
        <end position="30"/>
    </location>
</feature>
<dbReference type="InterPro" id="IPR011006">
    <property type="entry name" value="CheY-like_superfamily"/>
</dbReference>
<dbReference type="Gene3D" id="6.10.250.690">
    <property type="match status" value="1"/>
</dbReference>
<evidence type="ECO:0000256" key="7">
    <source>
        <dbReference type="ARBA" id="ARBA00023163"/>
    </source>
</evidence>
<evidence type="ECO:0000256" key="8">
    <source>
        <dbReference type="PROSITE-ProRule" id="PRU00169"/>
    </source>
</evidence>
<dbReference type="Gene3D" id="3.40.50.2300">
    <property type="match status" value="1"/>
</dbReference>
<dbReference type="SUPFAM" id="SSF52172">
    <property type="entry name" value="CheY-like"/>
    <property type="match status" value="1"/>
</dbReference>
<dbReference type="EMBL" id="UGYO01000001">
    <property type="protein sequence ID" value="SUI58535.1"/>
    <property type="molecule type" value="Genomic_DNA"/>
</dbReference>
<keyword evidence="5" id="KW-0805">Transcription regulation</keyword>
<evidence type="ECO:0000256" key="4">
    <source>
        <dbReference type="ARBA" id="ARBA00023012"/>
    </source>
</evidence>
<keyword evidence="6 9" id="KW-0238">DNA-binding</keyword>
<dbReference type="Pfam" id="PF00072">
    <property type="entry name" value="Response_reg"/>
    <property type="match status" value="1"/>
</dbReference>
<feature type="modified residue" description="4-aspartylphosphate" evidence="8">
    <location>
        <position position="92"/>
    </location>
</feature>
<feature type="DNA-binding region" description="OmpR/PhoB-type" evidence="9">
    <location>
        <begin position="167"/>
        <end position="266"/>
    </location>
</feature>
<dbReference type="GO" id="GO:0000156">
    <property type="term" value="F:phosphorelay response regulator activity"/>
    <property type="evidence" value="ECO:0007669"/>
    <property type="project" value="TreeGrafter"/>
</dbReference>
<dbReference type="Gene3D" id="1.10.10.10">
    <property type="entry name" value="Winged helix-like DNA-binding domain superfamily/Winged helix DNA-binding domain"/>
    <property type="match status" value="1"/>
</dbReference>
<feature type="domain" description="OmpR/PhoB-type" evidence="12">
    <location>
        <begin position="167"/>
        <end position="266"/>
    </location>
</feature>
<sequence>MVNGKGVTESPLYANQIVTYVIGVLILLYLDPQAYRQEMANTRITLVEDDNKISDLLTNYLRNQHFDVERIHNGNCACQQILERQPELVILDLMLPGNDGLSICREIRAQYQGKILILTASEDDMDQVAALEMGADDFVNKPIQPRVLLARIRMLLRRQESAVTESNRERQFGELYLDNARKFCAVSQAEVNLTAAEFDLLWLLSSHPDEILSREFLVKETRGIEYDGIDRSIDNKVVILRKKLGDNPSLPRKIITVRGKGYLFVPDRW</sequence>
<dbReference type="CDD" id="cd00383">
    <property type="entry name" value="trans_reg_C"/>
    <property type="match status" value="1"/>
</dbReference>
<accession>A0A379ZCR0</accession>
<dbReference type="SUPFAM" id="SSF46894">
    <property type="entry name" value="C-terminal effector domain of the bipartite response regulators"/>
    <property type="match status" value="1"/>
</dbReference>
<evidence type="ECO:0000256" key="3">
    <source>
        <dbReference type="ARBA" id="ARBA00022553"/>
    </source>
</evidence>
<evidence type="ECO:0000313" key="13">
    <source>
        <dbReference type="EMBL" id="SUI58535.1"/>
    </source>
</evidence>
<evidence type="ECO:0000256" key="2">
    <source>
        <dbReference type="ARBA" id="ARBA00022490"/>
    </source>
</evidence>
<evidence type="ECO:0000256" key="5">
    <source>
        <dbReference type="ARBA" id="ARBA00023015"/>
    </source>
</evidence>
<protein>
    <submittedName>
        <fullName evidence="13">Transcriptional regulatory protein RstA</fullName>
    </submittedName>
</protein>
<keyword evidence="10" id="KW-1133">Transmembrane helix</keyword>
<keyword evidence="7" id="KW-0804">Transcription</keyword>
<dbReference type="GO" id="GO:0005829">
    <property type="term" value="C:cytosol"/>
    <property type="evidence" value="ECO:0007669"/>
    <property type="project" value="TreeGrafter"/>
</dbReference>
<dbReference type="SMART" id="SM00862">
    <property type="entry name" value="Trans_reg_C"/>
    <property type="match status" value="1"/>
</dbReference>
<evidence type="ECO:0000313" key="14">
    <source>
        <dbReference type="Proteomes" id="UP000254069"/>
    </source>
</evidence>
<evidence type="ECO:0000256" key="6">
    <source>
        <dbReference type="ARBA" id="ARBA00023125"/>
    </source>
</evidence>
<keyword evidence="10" id="KW-0472">Membrane</keyword>
<name>A0A379ZCR0_9GAMM</name>
<dbReference type="FunFam" id="3.40.50.2300:FF:000001">
    <property type="entry name" value="DNA-binding response regulator PhoB"/>
    <property type="match status" value="1"/>
</dbReference>
<keyword evidence="3 8" id="KW-0597">Phosphoprotein</keyword>
<dbReference type="GO" id="GO:0000976">
    <property type="term" value="F:transcription cis-regulatory region binding"/>
    <property type="evidence" value="ECO:0007669"/>
    <property type="project" value="TreeGrafter"/>
</dbReference>
<keyword evidence="14" id="KW-1185">Reference proteome</keyword>
<dbReference type="AlphaFoldDB" id="A0A379ZCR0"/>
<dbReference type="PROSITE" id="PS51755">
    <property type="entry name" value="OMPR_PHOB"/>
    <property type="match status" value="1"/>
</dbReference>
<dbReference type="GO" id="GO:0006355">
    <property type="term" value="P:regulation of DNA-templated transcription"/>
    <property type="evidence" value="ECO:0007669"/>
    <property type="project" value="InterPro"/>
</dbReference>
<evidence type="ECO:0000256" key="1">
    <source>
        <dbReference type="ARBA" id="ARBA00004496"/>
    </source>
</evidence>
<keyword evidence="10" id="KW-0812">Transmembrane</keyword>
<dbReference type="GO" id="GO:0032993">
    <property type="term" value="C:protein-DNA complex"/>
    <property type="evidence" value="ECO:0007669"/>
    <property type="project" value="TreeGrafter"/>
</dbReference>
<dbReference type="InterPro" id="IPR001789">
    <property type="entry name" value="Sig_transdc_resp-reg_receiver"/>
</dbReference>
<comment type="subcellular location">
    <subcellularLocation>
        <location evidence="1">Cytoplasm</location>
    </subcellularLocation>
</comment>
<dbReference type="PANTHER" id="PTHR48111">
    <property type="entry name" value="REGULATOR OF RPOS"/>
    <property type="match status" value="1"/>
</dbReference>
<feature type="domain" description="Response regulatory" evidence="11">
    <location>
        <begin position="43"/>
        <end position="156"/>
    </location>
</feature>
<reference evidence="13 14" key="1">
    <citation type="submission" date="2018-06" db="EMBL/GenBank/DDBJ databases">
        <authorList>
            <consortium name="Pathogen Informatics"/>
            <person name="Doyle S."/>
        </authorList>
    </citation>
    <scope>NUCLEOTIDE SEQUENCE [LARGE SCALE GENOMIC DNA]</scope>
    <source>
        <strain evidence="13 14">NCTC10738</strain>
    </source>
</reference>
<dbReference type="InterPro" id="IPR016032">
    <property type="entry name" value="Sig_transdc_resp-reg_C-effctor"/>
</dbReference>
<gene>
    <name evidence="13" type="primary">rstA_1</name>
    <name evidence="13" type="ORF">NCTC10738_01429</name>
</gene>